<evidence type="ECO:0000256" key="2">
    <source>
        <dbReference type="SAM" id="MobiDB-lite"/>
    </source>
</evidence>
<dbReference type="InterPro" id="IPR052016">
    <property type="entry name" value="Bact_Sigma-Reg"/>
</dbReference>
<dbReference type="Pfam" id="PF08448">
    <property type="entry name" value="PAS_4"/>
    <property type="match status" value="1"/>
</dbReference>
<feature type="compositionally biased region" description="Basic and acidic residues" evidence="2">
    <location>
        <begin position="576"/>
        <end position="589"/>
    </location>
</feature>
<dbReference type="InterPro" id="IPR035965">
    <property type="entry name" value="PAS-like_dom_sf"/>
</dbReference>
<evidence type="ECO:0000313" key="5">
    <source>
        <dbReference type="Proteomes" id="UP001501563"/>
    </source>
</evidence>
<organism evidence="4 5">
    <name type="scientific">Streptomyces lannensis</name>
    <dbReference type="NCBI Taxonomy" id="766498"/>
    <lineage>
        <taxon>Bacteria</taxon>
        <taxon>Bacillati</taxon>
        <taxon>Actinomycetota</taxon>
        <taxon>Actinomycetes</taxon>
        <taxon>Kitasatosporales</taxon>
        <taxon>Streptomycetaceae</taxon>
        <taxon>Streptomyces</taxon>
    </lineage>
</organism>
<dbReference type="RefSeq" id="WP_345548588.1">
    <property type="nucleotide sequence ID" value="NZ_BAAAZA010000007.1"/>
</dbReference>
<reference evidence="5" key="1">
    <citation type="journal article" date="2019" name="Int. J. Syst. Evol. Microbiol.">
        <title>The Global Catalogue of Microorganisms (GCM) 10K type strain sequencing project: providing services to taxonomists for standard genome sequencing and annotation.</title>
        <authorList>
            <consortium name="The Broad Institute Genomics Platform"/>
            <consortium name="The Broad Institute Genome Sequencing Center for Infectious Disease"/>
            <person name="Wu L."/>
            <person name="Ma J."/>
        </authorList>
    </citation>
    <scope>NUCLEOTIDE SEQUENCE [LARGE SCALE GENOMIC DNA]</scope>
    <source>
        <strain evidence="5">JCM 16578</strain>
    </source>
</reference>
<dbReference type="Gene3D" id="3.60.40.10">
    <property type="entry name" value="PPM-type phosphatase domain"/>
    <property type="match status" value="1"/>
</dbReference>
<feature type="domain" description="PAS" evidence="3">
    <location>
        <begin position="29"/>
        <end position="63"/>
    </location>
</feature>
<proteinExistence type="predicted"/>
<feature type="region of interest" description="Disordered" evidence="2">
    <location>
        <begin position="1"/>
        <end position="20"/>
    </location>
</feature>
<dbReference type="SMART" id="SM00091">
    <property type="entry name" value="PAS"/>
    <property type="match status" value="1"/>
</dbReference>
<evidence type="ECO:0000256" key="1">
    <source>
        <dbReference type="ARBA" id="ARBA00022801"/>
    </source>
</evidence>
<keyword evidence="5" id="KW-1185">Reference proteome</keyword>
<dbReference type="InterPro" id="IPR013656">
    <property type="entry name" value="PAS_4"/>
</dbReference>
<gene>
    <name evidence="4" type="ORF">GCM10022207_30310</name>
</gene>
<dbReference type="SMART" id="SM00331">
    <property type="entry name" value="PP2C_SIG"/>
    <property type="match status" value="1"/>
</dbReference>
<feature type="region of interest" description="Disordered" evidence="2">
    <location>
        <begin position="554"/>
        <end position="589"/>
    </location>
</feature>
<dbReference type="PROSITE" id="PS50112">
    <property type="entry name" value="PAS"/>
    <property type="match status" value="1"/>
</dbReference>
<dbReference type="InterPro" id="IPR029016">
    <property type="entry name" value="GAF-like_dom_sf"/>
</dbReference>
<dbReference type="PANTHER" id="PTHR43156:SF2">
    <property type="entry name" value="STAGE II SPORULATION PROTEIN E"/>
    <property type="match status" value="1"/>
</dbReference>
<keyword evidence="1" id="KW-0378">Hydrolase</keyword>
<dbReference type="InterPro" id="IPR003018">
    <property type="entry name" value="GAF"/>
</dbReference>
<comment type="caution">
    <text evidence="4">The sequence shown here is derived from an EMBL/GenBank/DDBJ whole genome shotgun (WGS) entry which is preliminary data.</text>
</comment>
<dbReference type="SUPFAM" id="SSF81606">
    <property type="entry name" value="PP2C-like"/>
    <property type="match status" value="1"/>
</dbReference>
<dbReference type="PANTHER" id="PTHR43156">
    <property type="entry name" value="STAGE II SPORULATION PROTEIN E-RELATED"/>
    <property type="match status" value="1"/>
</dbReference>
<dbReference type="InterPro" id="IPR001932">
    <property type="entry name" value="PPM-type_phosphatase-like_dom"/>
</dbReference>
<dbReference type="Pfam" id="PF07228">
    <property type="entry name" value="SpoIIE"/>
    <property type="match status" value="1"/>
</dbReference>
<dbReference type="SUPFAM" id="SSF55785">
    <property type="entry name" value="PYP-like sensor domain (PAS domain)"/>
    <property type="match status" value="1"/>
</dbReference>
<feature type="compositionally biased region" description="Low complexity" evidence="2">
    <location>
        <begin position="561"/>
        <end position="575"/>
    </location>
</feature>
<evidence type="ECO:0000313" key="4">
    <source>
        <dbReference type="EMBL" id="GAA3864132.1"/>
    </source>
</evidence>
<dbReference type="CDD" id="cd00130">
    <property type="entry name" value="PAS"/>
    <property type="match status" value="1"/>
</dbReference>
<dbReference type="Gene3D" id="3.30.450.40">
    <property type="match status" value="1"/>
</dbReference>
<protein>
    <recommendedName>
        <fullName evidence="3">PAS domain-containing protein</fullName>
    </recommendedName>
</protein>
<name>A0ABP7K2W7_9ACTN</name>
<dbReference type="InterPro" id="IPR000014">
    <property type="entry name" value="PAS"/>
</dbReference>
<dbReference type="SMART" id="SM00065">
    <property type="entry name" value="GAF"/>
    <property type="match status" value="1"/>
</dbReference>
<dbReference type="SUPFAM" id="SSF55781">
    <property type="entry name" value="GAF domain-like"/>
    <property type="match status" value="1"/>
</dbReference>
<accession>A0ABP7K2W7</accession>
<sequence length="589" mass="62708">MGSADEAAADRDPLASGEGVESDGAVTAVIDADGTVAGWTQAAHTLLGYTAREVLGRPLADLLAAADAGPFVTAVLRGAAAPGGWSGTVRLRHRGGHHLDVQLRISRLSTRDGATRWLAAASDGRAAAYRRLVSKRLMLLNEAGTRIGTTLDVMRTGQELADFVVPRLADYTTVDLAEAVPLGEEPLARLGMDAGRIPVFRRAGVASIHEGIPESLWELGQPVYVPSASPFTQVLTSGESYLEPVLNPSLHSWLVSDPQRSRVIHETGMHSVMMVAIQARGRVLGIAVFVRTDNPDPFERDDLLLAEELVDRAALSLDNANRYTRERAAALALQRDLLPSHVSGGPALDVDYCYLPADMEHGVGGDWYDVIPLPRDRVALVVGDVVGHGIAAAAAMGRLRIALHTLADMDLPPAVLLSRLDRTVVRLAQEKADHADLAVPSLAATCLYVVYDPIERLLDVTRAGHPPPVVVDPAGRATVPEVPAGVPIGLGVGLYESARMKIPDGTLIALYTDGLVESRSEDIESGIHRLAAALAHPPAALHELLAKAVATVRSDPPSDDATLLLARTRPLPRLADTGERRRRDTPAHP</sequence>
<dbReference type="NCBIfam" id="TIGR00229">
    <property type="entry name" value="sensory_box"/>
    <property type="match status" value="1"/>
</dbReference>
<dbReference type="Gene3D" id="3.30.450.20">
    <property type="entry name" value="PAS domain"/>
    <property type="match status" value="1"/>
</dbReference>
<dbReference type="Proteomes" id="UP001501563">
    <property type="component" value="Unassembled WGS sequence"/>
</dbReference>
<dbReference type="Pfam" id="PF01590">
    <property type="entry name" value="GAF"/>
    <property type="match status" value="1"/>
</dbReference>
<evidence type="ECO:0000259" key="3">
    <source>
        <dbReference type="PROSITE" id="PS50112"/>
    </source>
</evidence>
<dbReference type="EMBL" id="BAAAZA010000007">
    <property type="protein sequence ID" value="GAA3864132.1"/>
    <property type="molecule type" value="Genomic_DNA"/>
</dbReference>
<dbReference type="InterPro" id="IPR036457">
    <property type="entry name" value="PPM-type-like_dom_sf"/>
</dbReference>